<evidence type="ECO:0000313" key="2">
    <source>
        <dbReference type="Proteomes" id="UP000324222"/>
    </source>
</evidence>
<gene>
    <name evidence="1" type="ORF">E2C01_039155</name>
</gene>
<protein>
    <submittedName>
        <fullName evidence="1">Uncharacterized protein</fullName>
    </submittedName>
</protein>
<dbReference type="EMBL" id="VSRR010006739">
    <property type="protein sequence ID" value="MPC45456.1"/>
    <property type="molecule type" value="Genomic_DNA"/>
</dbReference>
<organism evidence="1 2">
    <name type="scientific">Portunus trituberculatus</name>
    <name type="common">Swimming crab</name>
    <name type="synonym">Neptunus trituberculatus</name>
    <dbReference type="NCBI Taxonomy" id="210409"/>
    <lineage>
        <taxon>Eukaryota</taxon>
        <taxon>Metazoa</taxon>
        <taxon>Ecdysozoa</taxon>
        <taxon>Arthropoda</taxon>
        <taxon>Crustacea</taxon>
        <taxon>Multicrustacea</taxon>
        <taxon>Malacostraca</taxon>
        <taxon>Eumalacostraca</taxon>
        <taxon>Eucarida</taxon>
        <taxon>Decapoda</taxon>
        <taxon>Pleocyemata</taxon>
        <taxon>Brachyura</taxon>
        <taxon>Eubrachyura</taxon>
        <taxon>Portunoidea</taxon>
        <taxon>Portunidae</taxon>
        <taxon>Portuninae</taxon>
        <taxon>Portunus</taxon>
    </lineage>
</organism>
<comment type="caution">
    <text evidence="1">The sequence shown here is derived from an EMBL/GenBank/DDBJ whole genome shotgun (WGS) entry which is preliminary data.</text>
</comment>
<accession>A0A5B7FJ39</accession>
<dbReference type="Proteomes" id="UP000324222">
    <property type="component" value="Unassembled WGS sequence"/>
</dbReference>
<proteinExistence type="predicted"/>
<sequence length="67" mass="7482">MDDEASTTRNSLRSASIGFRWRERAPRAGQRKSAVHLSNTTLSHPWTSTTPVLFSRYSVTVCDSALN</sequence>
<reference evidence="1 2" key="1">
    <citation type="submission" date="2019-05" db="EMBL/GenBank/DDBJ databases">
        <title>Another draft genome of Portunus trituberculatus and its Hox gene families provides insights of decapod evolution.</title>
        <authorList>
            <person name="Jeong J.-H."/>
            <person name="Song I."/>
            <person name="Kim S."/>
            <person name="Choi T."/>
            <person name="Kim D."/>
            <person name="Ryu S."/>
            <person name="Kim W."/>
        </authorList>
    </citation>
    <scope>NUCLEOTIDE SEQUENCE [LARGE SCALE GENOMIC DNA]</scope>
    <source>
        <tissue evidence="1">Muscle</tissue>
    </source>
</reference>
<dbReference type="AlphaFoldDB" id="A0A5B7FJ39"/>
<keyword evidence="2" id="KW-1185">Reference proteome</keyword>
<name>A0A5B7FJ39_PORTR</name>
<evidence type="ECO:0000313" key="1">
    <source>
        <dbReference type="EMBL" id="MPC45456.1"/>
    </source>
</evidence>